<dbReference type="GO" id="GO:0008908">
    <property type="term" value="F:isochorismatase activity"/>
    <property type="evidence" value="ECO:0007669"/>
    <property type="project" value="UniProtKB-EC"/>
</dbReference>
<keyword evidence="4" id="KW-1185">Reference proteome</keyword>
<accession>A0A085JJ78</accession>
<feature type="domain" description="Isochorismatase-like" evidence="2">
    <location>
        <begin position="4"/>
        <end position="135"/>
    </location>
</feature>
<proteinExistence type="predicted"/>
<dbReference type="eggNOG" id="COG1335">
    <property type="taxonomic scope" value="Bacteria"/>
</dbReference>
<keyword evidence="1 3" id="KW-0378">Hydrolase</keyword>
<gene>
    <name evidence="3" type="ORF">GTPT_1320</name>
</gene>
<dbReference type="PANTHER" id="PTHR43540">
    <property type="entry name" value="PEROXYUREIDOACRYLATE/UREIDOACRYLATE AMIDOHYDROLASE-RELATED"/>
    <property type="match status" value="1"/>
</dbReference>
<dbReference type="EMBL" id="JMPR01000021">
    <property type="protein sequence ID" value="KFD20524.1"/>
    <property type="molecule type" value="Genomic_DNA"/>
</dbReference>
<dbReference type="AlphaFoldDB" id="A0A085JJ78"/>
<reference evidence="3 4" key="1">
    <citation type="submission" date="2014-05" db="EMBL/GenBank/DDBJ databases">
        <title>ATOL: Assembling a taxonomically balanced genome-scale reconstruction of the evolutionary history of the Enterobacteriaceae.</title>
        <authorList>
            <person name="Plunkett G.III."/>
            <person name="Neeno-Eckwall E.C."/>
            <person name="Glasner J.D."/>
            <person name="Perna N.T."/>
        </authorList>
    </citation>
    <scope>NUCLEOTIDE SEQUENCE [LARGE SCALE GENOMIC DNA]</scope>
    <source>
        <strain evidence="3 4">ATCC 33301</strain>
    </source>
</reference>
<protein>
    <submittedName>
        <fullName evidence="3">Isochorismatase</fullName>
        <ecNumber evidence="3">3.3.2.1</ecNumber>
    </submittedName>
</protein>
<name>A0A085JJ78_9GAMM</name>
<dbReference type="InterPro" id="IPR050272">
    <property type="entry name" value="Isochorismatase-like_hydrls"/>
</dbReference>
<dbReference type="RefSeq" id="WP_029991219.1">
    <property type="nucleotide sequence ID" value="NZ_ATMJ01000045.1"/>
</dbReference>
<evidence type="ECO:0000313" key="3">
    <source>
        <dbReference type="EMBL" id="KFD20524.1"/>
    </source>
</evidence>
<organism evidence="3 4">
    <name type="scientific">Tatumella ptyseos ATCC 33301</name>
    <dbReference type="NCBI Taxonomy" id="1005995"/>
    <lineage>
        <taxon>Bacteria</taxon>
        <taxon>Pseudomonadati</taxon>
        <taxon>Pseudomonadota</taxon>
        <taxon>Gammaproteobacteria</taxon>
        <taxon>Enterobacterales</taxon>
        <taxon>Erwiniaceae</taxon>
        <taxon>Tatumella</taxon>
    </lineage>
</organism>
<evidence type="ECO:0000313" key="4">
    <source>
        <dbReference type="Proteomes" id="UP000028602"/>
    </source>
</evidence>
<dbReference type="Proteomes" id="UP000028602">
    <property type="component" value="Unassembled WGS sequence"/>
</dbReference>
<dbReference type="InterPro" id="IPR000868">
    <property type="entry name" value="Isochorismatase-like_dom"/>
</dbReference>
<dbReference type="OrthoDB" id="5294192at2"/>
<sequence>MKNVLVVIDMQAGVLAVERFQINEKIALINRLIEAADEVIFVRHCEGEMQPGTMAWQIVPGVIQPEHARYVSKTACDSFFQTTLARELNACGEHAFTVCGCATDYCVDTTIKTGASLGYAITVAEDAHTTAERTFVSAQQLISHHNELWADLTVPGHPVQVAATRNIIQRWLSAEQAGVTS</sequence>
<dbReference type="SUPFAM" id="SSF52499">
    <property type="entry name" value="Isochorismatase-like hydrolases"/>
    <property type="match status" value="1"/>
</dbReference>
<dbReference type="EC" id="3.3.2.1" evidence="3"/>
<dbReference type="Gene3D" id="3.40.50.850">
    <property type="entry name" value="Isochorismatase-like"/>
    <property type="match status" value="1"/>
</dbReference>
<dbReference type="InterPro" id="IPR036380">
    <property type="entry name" value="Isochorismatase-like_sf"/>
</dbReference>
<evidence type="ECO:0000259" key="2">
    <source>
        <dbReference type="Pfam" id="PF00857"/>
    </source>
</evidence>
<dbReference type="Pfam" id="PF00857">
    <property type="entry name" value="Isochorismatase"/>
    <property type="match status" value="1"/>
</dbReference>
<comment type="caution">
    <text evidence="3">The sequence shown here is derived from an EMBL/GenBank/DDBJ whole genome shotgun (WGS) entry which is preliminary data.</text>
</comment>
<dbReference type="PANTHER" id="PTHR43540:SF14">
    <property type="entry name" value="ISOCHORISMATASE"/>
    <property type="match status" value="1"/>
</dbReference>
<evidence type="ECO:0000256" key="1">
    <source>
        <dbReference type="ARBA" id="ARBA00022801"/>
    </source>
</evidence>